<evidence type="ECO:0000313" key="1">
    <source>
        <dbReference type="EMBL" id="MDP5226637.1"/>
    </source>
</evidence>
<sequence length="242" mass="26687">MNTKVAPTADKVSPLTREAVQHMQKTFKPKTDAALRQYRHAANLSVKHESLYTGARVVNKRTLATGTVTGLDPATWTATVEWDELTVSNTIPIAEIILLRVSFKCGQGVTRTTDGKSGVVVAWTADMVHCAGLGEVLVLFDGDSRPSVVDTSQLVCEEDTIVPVNLWAGVTVYHQGDLRYQQETAQAKEIRKALRPMGLQLQKNSGKMPWHTGYETYRIVHTATGEVLHQQVHLDDVLEVIS</sequence>
<organism evidence="1 2">
    <name type="scientific">Arthrobacter horti</name>
    <dbReference type="NCBI Taxonomy" id="3068273"/>
    <lineage>
        <taxon>Bacteria</taxon>
        <taxon>Bacillati</taxon>
        <taxon>Actinomycetota</taxon>
        <taxon>Actinomycetes</taxon>
        <taxon>Micrococcales</taxon>
        <taxon>Micrococcaceae</taxon>
        <taxon>Arthrobacter</taxon>
    </lineage>
</organism>
<reference evidence="1 2" key="1">
    <citation type="submission" date="2023-08" db="EMBL/GenBank/DDBJ databases">
        <title>Arthrobacter horti sp. nov., isolated from forest soil.</title>
        <authorList>
            <person name="Park M."/>
        </authorList>
    </citation>
    <scope>NUCLEOTIDE SEQUENCE [LARGE SCALE GENOMIC DNA]</scope>
    <source>
        <strain evidence="1 2">YJM1</strain>
    </source>
</reference>
<proteinExistence type="predicted"/>
<evidence type="ECO:0000313" key="2">
    <source>
        <dbReference type="Proteomes" id="UP001232725"/>
    </source>
</evidence>
<dbReference type="EMBL" id="JAVALS010000002">
    <property type="protein sequence ID" value="MDP5226637.1"/>
    <property type="molecule type" value="Genomic_DNA"/>
</dbReference>
<protein>
    <submittedName>
        <fullName evidence="1">Uncharacterized protein</fullName>
    </submittedName>
</protein>
<keyword evidence="2" id="KW-1185">Reference proteome</keyword>
<dbReference type="Proteomes" id="UP001232725">
    <property type="component" value="Unassembled WGS sequence"/>
</dbReference>
<gene>
    <name evidence="1" type="ORF">Q9R02_05650</name>
</gene>
<name>A0ABT9IM32_9MICC</name>
<dbReference type="RefSeq" id="WP_305995680.1">
    <property type="nucleotide sequence ID" value="NZ_JAVALS010000002.1"/>
</dbReference>
<accession>A0ABT9IM32</accession>
<comment type="caution">
    <text evidence="1">The sequence shown here is derived from an EMBL/GenBank/DDBJ whole genome shotgun (WGS) entry which is preliminary data.</text>
</comment>